<dbReference type="OrthoDB" id="2789670at2759"/>
<evidence type="ECO:0000313" key="16">
    <source>
        <dbReference type="Proteomes" id="UP000313359"/>
    </source>
</evidence>
<dbReference type="CDD" id="cd11065">
    <property type="entry name" value="CYP64-like"/>
    <property type="match status" value="1"/>
</dbReference>
<dbReference type="PRINTS" id="PR00463">
    <property type="entry name" value="EP450I"/>
</dbReference>
<keyword evidence="5 13" id="KW-0349">Heme</keyword>
<evidence type="ECO:0000256" key="2">
    <source>
        <dbReference type="ARBA" id="ARBA00004167"/>
    </source>
</evidence>
<keyword evidence="16" id="KW-1185">Reference proteome</keyword>
<evidence type="ECO:0000256" key="10">
    <source>
        <dbReference type="ARBA" id="ARBA00023004"/>
    </source>
</evidence>
<dbReference type="GO" id="GO:0005506">
    <property type="term" value="F:iron ion binding"/>
    <property type="evidence" value="ECO:0007669"/>
    <property type="project" value="InterPro"/>
</dbReference>
<dbReference type="InterPro" id="IPR002401">
    <property type="entry name" value="Cyt_P450_E_grp-I"/>
</dbReference>
<comment type="similarity">
    <text evidence="4 14">Belongs to the cytochrome P450 family.</text>
</comment>
<evidence type="ECO:0000256" key="5">
    <source>
        <dbReference type="ARBA" id="ARBA00022617"/>
    </source>
</evidence>
<dbReference type="InterPro" id="IPR050364">
    <property type="entry name" value="Cytochrome_P450_fung"/>
</dbReference>
<dbReference type="PANTHER" id="PTHR46300">
    <property type="entry name" value="P450, PUTATIVE (EUROFUNG)-RELATED-RELATED"/>
    <property type="match status" value="1"/>
</dbReference>
<dbReference type="PROSITE" id="PS00086">
    <property type="entry name" value="CYTOCHROME_P450"/>
    <property type="match status" value="1"/>
</dbReference>
<name>A0A5C2SCU0_9APHY</name>
<dbReference type="Proteomes" id="UP000313359">
    <property type="component" value="Unassembled WGS sequence"/>
</dbReference>
<evidence type="ECO:0000256" key="8">
    <source>
        <dbReference type="ARBA" id="ARBA00022989"/>
    </source>
</evidence>
<comment type="subcellular location">
    <subcellularLocation>
        <location evidence="2">Membrane</location>
        <topology evidence="2">Single-pass membrane protein</topology>
    </subcellularLocation>
</comment>
<dbReference type="InterPro" id="IPR036396">
    <property type="entry name" value="Cyt_P450_sf"/>
</dbReference>
<keyword evidence="6" id="KW-0812">Transmembrane</keyword>
<feature type="binding site" description="axial binding residue" evidence="13">
    <location>
        <position position="444"/>
    </location>
    <ligand>
        <name>heme</name>
        <dbReference type="ChEBI" id="CHEBI:30413"/>
    </ligand>
    <ligandPart>
        <name>Fe</name>
        <dbReference type="ChEBI" id="CHEBI:18248"/>
    </ligandPart>
</feature>
<evidence type="ECO:0000256" key="11">
    <source>
        <dbReference type="ARBA" id="ARBA00023033"/>
    </source>
</evidence>
<keyword evidence="7 13" id="KW-0479">Metal-binding</keyword>
<dbReference type="PANTHER" id="PTHR46300:SF7">
    <property type="entry name" value="P450, PUTATIVE (EUROFUNG)-RELATED"/>
    <property type="match status" value="1"/>
</dbReference>
<evidence type="ECO:0000256" key="7">
    <source>
        <dbReference type="ARBA" id="ARBA00022723"/>
    </source>
</evidence>
<evidence type="ECO:0000256" key="1">
    <source>
        <dbReference type="ARBA" id="ARBA00001971"/>
    </source>
</evidence>
<dbReference type="InterPro" id="IPR017972">
    <property type="entry name" value="Cyt_P450_CS"/>
</dbReference>
<dbReference type="GO" id="GO:0016705">
    <property type="term" value="F:oxidoreductase activity, acting on paired donors, with incorporation or reduction of molecular oxygen"/>
    <property type="evidence" value="ECO:0007669"/>
    <property type="project" value="InterPro"/>
</dbReference>
<evidence type="ECO:0000313" key="15">
    <source>
        <dbReference type="EMBL" id="RPD61602.1"/>
    </source>
</evidence>
<proteinExistence type="inferred from homology"/>
<dbReference type="GO" id="GO:0020037">
    <property type="term" value="F:heme binding"/>
    <property type="evidence" value="ECO:0007669"/>
    <property type="project" value="InterPro"/>
</dbReference>
<evidence type="ECO:0000256" key="14">
    <source>
        <dbReference type="RuleBase" id="RU000461"/>
    </source>
</evidence>
<evidence type="ECO:0000256" key="13">
    <source>
        <dbReference type="PIRSR" id="PIRSR602401-1"/>
    </source>
</evidence>
<evidence type="ECO:0000256" key="9">
    <source>
        <dbReference type="ARBA" id="ARBA00023002"/>
    </source>
</evidence>
<sequence>MLPILIAIVLGTAVLLCVRSYLSWRSRSRGLPLPPGPPGLPMIGNMLNIPKFKQWLGFKELSAIYGDVMHFRVLNDHIVVLGDAETIMEYLDKSSATTADRKESVLIELTGADVSFGFMPYGNWWRRHRRAFWQHFRPQAIAKYYPAQRTMVVRFLERLLQDPVRFEAHIRYTFSAALMEMLYGIQVSGENDEYIAKAEQVVEGVAEGLLPGRYLVEVLPFLRYLPHWFPGAGFQKRFAAWRAASEDLWNAPVARVKEAMERQEGVRCIVGDLLSGVWHSDVEKSALAEEEEIVKDVAAVAFEAGSDTTFSTLQTIFLAMSLYPEVLKNAQAELDAVVGPARLPNFSDKDSLVYVNAIIREASRWIPVTPLGVPHCTIEDDELRGYFIPKGTVLMPNVWACMHDPEVYRDPDVFRPERFIRDGKLDVSTRDPFQFTFGFGRRICPGRYFAESALFINVAAVLHTFDISPPIDEDGVPVKITPDTTDGLLAHPQDCRCTITPRSPESERLIRDSARLECQPKELYS</sequence>
<keyword evidence="11 14" id="KW-0503">Monooxygenase</keyword>
<dbReference type="STRING" id="1328759.A0A5C2SCU0"/>
<keyword evidence="10 13" id="KW-0408">Iron</keyword>
<dbReference type="SUPFAM" id="SSF48264">
    <property type="entry name" value="Cytochrome P450"/>
    <property type="match status" value="1"/>
</dbReference>
<keyword evidence="12" id="KW-0472">Membrane</keyword>
<evidence type="ECO:0000256" key="4">
    <source>
        <dbReference type="ARBA" id="ARBA00010617"/>
    </source>
</evidence>
<gene>
    <name evidence="15" type="ORF">L227DRAFT_545742</name>
</gene>
<evidence type="ECO:0000256" key="3">
    <source>
        <dbReference type="ARBA" id="ARBA00005179"/>
    </source>
</evidence>
<evidence type="ECO:0000256" key="12">
    <source>
        <dbReference type="ARBA" id="ARBA00023136"/>
    </source>
</evidence>
<dbReference type="PRINTS" id="PR00385">
    <property type="entry name" value="P450"/>
</dbReference>
<reference evidence="15" key="1">
    <citation type="journal article" date="2018" name="Genome Biol. Evol.">
        <title>Genomics and development of Lentinus tigrinus, a white-rot wood-decaying mushroom with dimorphic fruiting bodies.</title>
        <authorList>
            <person name="Wu B."/>
            <person name="Xu Z."/>
            <person name="Knudson A."/>
            <person name="Carlson A."/>
            <person name="Chen N."/>
            <person name="Kovaka S."/>
            <person name="LaButti K."/>
            <person name="Lipzen A."/>
            <person name="Pennachio C."/>
            <person name="Riley R."/>
            <person name="Schakwitz W."/>
            <person name="Umezawa K."/>
            <person name="Ohm R.A."/>
            <person name="Grigoriev I.V."/>
            <person name="Nagy L.G."/>
            <person name="Gibbons J."/>
            <person name="Hibbett D."/>
        </authorList>
    </citation>
    <scope>NUCLEOTIDE SEQUENCE [LARGE SCALE GENOMIC DNA]</scope>
    <source>
        <strain evidence="15">ALCF2SS1-6</strain>
    </source>
</reference>
<protein>
    <submittedName>
        <fullName evidence="15">CyP450 monooxygenase</fullName>
    </submittedName>
</protein>
<dbReference type="EMBL" id="ML122261">
    <property type="protein sequence ID" value="RPD61602.1"/>
    <property type="molecule type" value="Genomic_DNA"/>
</dbReference>
<dbReference type="GO" id="GO:0016020">
    <property type="term" value="C:membrane"/>
    <property type="evidence" value="ECO:0007669"/>
    <property type="project" value="UniProtKB-SubCell"/>
</dbReference>
<comment type="cofactor">
    <cofactor evidence="1 13">
        <name>heme</name>
        <dbReference type="ChEBI" id="CHEBI:30413"/>
    </cofactor>
</comment>
<dbReference type="GO" id="GO:0004497">
    <property type="term" value="F:monooxygenase activity"/>
    <property type="evidence" value="ECO:0007669"/>
    <property type="project" value="UniProtKB-KW"/>
</dbReference>
<dbReference type="Pfam" id="PF00067">
    <property type="entry name" value="p450"/>
    <property type="match status" value="1"/>
</dbReference>
<dbReference type="Gene3D" id="1.10.630.10">
    <property type="entry name" value="Cytochrome P450"/>
    <property type="match status" value="1"/>
</dbReference>
<keyword evidence="8" id="KW-1133">Transmembrane helix</keyword>
<keyword evidence="9 14" id="KW-0560">Oxidoreductase</keyword>
<comment type="pathway">
    <text evidence="3">Secondary metabolite biosynthesis.</text>
</comment>
<dbReference type="AlphaFoldDB" id="A0A5C2SCU0"/>
<dbReference type="InterPro" id="IPR001128">
    <property type="entry name" value="Cyt_P450"/>
</dbReference>
<evidence type="ECO:0000256" key="6">
    <source>
        <dbReference type="ARBA" id="ARBA00022692"/>
    </source>
</evidence>
<organism evidence="15 16">
    <name type="scientific">Lentinus tigrinus ALCF2SS1-6</name>
    <dbReference type="NCBI Taxonomy" id="1328759"/>
    <lineage>
        <taxon>Eukaryota</taxon>
        <taxon>Fungi</taxon>
        <taxon>Dikarya</taxon>
        <taxon>Basidiomycota</taxon>
        <taxon>Agaricomycotina</taxon>
        <taxon>Agaricomycetes</taxon>
        <taxon>Polyporales</taxon>
        <taxon>Polyporaceae</taxon>
        <taxon>Lentinus</taxon>
    </lineage>
</organism>
<accession>A0A5C2SCU0</accession>